<dbReference type="SUPFAM" id="SSF53850">
    <property type="entry name" value="Periplasmic binding protein-like II"/>
    <property type="match status" value="1"/>
</dbReference>
<evidence type="ECO:0000313" key="2">
    <source>
        <dbReference type="Proteomes" id="UP000697927"/>
    </source>
</evidence>
<dbReference type="PANTHER" id="PTHR30632:SF0">
    <property type="entry name" value="SULFATE-BINDING PROTEIN"/>
    <property type="match status" value="1"/>
</dbReference>
<name>A0ABX0VRH0_9ENTR</name>
<sequence length="241" mass="26061">MTSTLSVLAAGSLRLAFTPLLQRFTQATGIDVEVTYGPAGILRERIEAGEACALFASANRAHPQALLANNKAFSTHTFTWNRLGLTTRNEGGWLDLLRDPTARIGTSTPGCDPCGDYTWALFDKLDKLEPGLGEHLRKRAVQLVGGKDTLSVPKGELASAWIIRQGLADVCVGYAHYSLALADQPDVRSIAIPEEHNILCEYQLAAMRQTKEIGSLVDFILASEGQKCLATAGFLPATYRS</sequence>
<dbReference type="PANTHER" id="PTHR30632">
    <property type="entry name" value="MOLYBDATE-BINDING PERIPLASMIC PROTEIN"/>
    <property type="match status" value="1"/>
</dbReference>
<proteinExistence type="predicted"/>
<protein>
    <submittedName>
        <fullName evidence="1">Molybdate ABC transporter substrate-binding protein</fullName>
    </submittedName>
</protein>
<gene>
    <name evidence="1" type="ORF">E2L00_18050</name>
</gene>
<evidence type="ECO:0000313" key="1">
    <source>
        <dbReference type="EMBL" id="NIY49351.1"/>
    </source>
</evidence>
<dbReference type="EMBL" id="SOYS01000010">
    <property type="protein sequence ID" value="NIY49351.1"/>
    <property type="molecule type" value="Genomic_DNA"/>
</dbReference>
<dbReference type="Proteomes" id="UP000697927">
    <property type="component" value="Unassembled WGS sequence"/>
</dbReference>
<accession>A0ABX0VRH0</accession>
<dbReference type="Pfam" id="PF13531">
    <property type="entry name" value="SBP_bac_11"/>
    <property type="match status" value="1"/>
</dbReference>
<comment type="caution">
    <text evidence="1">The sequence shown here is derived from an EMBL/GenBank/DDBJ whole genome shotgun (WGS) entry which is preliminary data.</text>
</comment>
<organism evidence="1 2">
    <name type="scientific">Cedecea colo</name>
    <dbReference type="NCBI Taxonomy" id="2552946"/>
    <lineage>
        <taxon>Bacteria</taxon>
        <taxon>Pseudomonadati</taxon>
        <taxon>Pseudomonadota</taxon>
        <taxon>Gammaproteobacteria</taxon>
        <taxon>Enterobacterales</taxon>
        <taxon>Enterobacteriaceae</taxon>
        <taxon>Cedecea</taxon>
    </lineage>
</organism>
<dbReference type="Gene3D" id="3.40.190.10">
    <property type="entry name" value="Periplasmic binding protein-like II"/>
    <property type="match status" value="2"/>
</dbReference>
<keyword evidence="2" id="KW-1185">Reference proteome</keyword>
<reference evidence="1 2" key="1">
    <citation type="journal article" date="2020" name="Microorganisms">
        <title>Polyphasic Characterisation of Cedecea colo sp. nov., a New Enteric Bacterium Isolated from the Koala Hindgut.</title>
        <authorList>
            <person name="Boath J.M."/>
            <person name="Dakhal S."/>
            <person name="Van T.T.H."/>
            <person name="Moore R.J."/>
            <person name="Dekiwadia C."/>
            <person name="Macreadie I.G."/>
        </authorList>
    </citation>
    <scope>NUCLEOTIDE SEQUENCE [LARGE SCALE GENOMIC DNA]</scope>
    <source>
        <strain evidence="1 2">ZA</strain>
    </source>
</reference>
<dbReference type="InterPro" id="IPR050682">
    <property type="entry name" value="ModA/WtpA"/>
</dbReference>
<dbReference type="RefSeq" id="WP_167614098.1">
    <property type="nucleotide sequence ID" value="NZ_SOYS01000010.1"/>
</dbReference>